<keyword evidence="4" id="KW-1185">Reference proteome</keyword>
<dbReference type="AlphaFoldDB" id="A0A7W6LFJ0"/>
<dbReference type="Proteomes" id="UP000519897">
    <property type="component" value="Unassembled WGS sequence"/>
</dbReference>
<feature type="modified residue" description="4-aspartylphosphate" evidence="1">
    <location>
        <position position="86"/>
    </location>
</feature>
<evidence type="ECO:0000313" key="3">
    <source>
        <dbReference type="EMBL" id="MBB4142418.1"/>
    </source>
</evidence>
<comment type="caution">
    <text evidence="3">The sequence shown here is derived from an EMBL/GenBank/DDBJ whole genome shotgun (WGS) entry which is preliminary data.</text>
</comment>
<evidence type="ECO:0000259" key="2">
    <source>
        <dbReference type="PROSITE" id="PS50110"/>
    </source>
</evidence>
<dbReference type="InterPro" id="IPR001789">
    <property type="entry name" value="Sig_transdc_resp-reg_receiver"/>
</dbReference>
<dbReference type="EMBL" id="JACIEC010000001">
    <property type="protein sequence ID" value="MBB4142418.1"/>
    <property type="molecule type" value="Genomic_DNA"/>
</dbReference>
<feature type="domain" description="Response regulatory" evidence="2">
    <location>
        <begin position="38"/>
        <end position="147"/>
    </location>
</feature>
<evidence type="ECO:0000256" key="1">
    <source>
        <dbReference type="PROSITE-ProRule" id="PRU00169"/>
    </source>
</evidence>
<keyword evidence="3" id="KW-0238">DNA-binding</keyword>
<dbReference type="Gene3D" id="3.40.50.2300">
    <property type="match status" value="1"/>
</dbReference>
<keyword evidence="1" id="KW-0597">Phosphoprotein</keyword>
<name>A0A7W6LFJ0_9HYPH</name>
<sequence length="166" mass="17363">MIAFIGLDPQVRAKIMGTFPVLVSSHGSDGGPNSMTYKILIVEDQLLIALHIEDAVMALGHDVVGIAANSQDAMKYAQDCEIALVDVQLQDGITGPTIGAALAQSGATVLFMTANPDLLGEGVPGTLGVISKPIFDLELVGAIQFAADLRSGGDALAPERFKRFEN</sequence>
<dbReference type="PROSITE" id="PS50110">
    <property type="entry name" value="RESPONSE_REGULATORY"/>
    <property type="match status" value="1"/>
</dbReference>
<dbReference type="GO" id="GO:0003677">
    <property type="term" value="F:DNA binding"/>
    <property type="evidence" value="ECO:0007669"/>
    <property type="project" value="UniProtKB-KW"/>
</dbReference>
<protein>
    <submittedName>
        <fullName evidence="3">DNA-binding response OmpR family regulator</fullName>
    </submittedName>
</protein>
<dbReference type="SMART" id="SM00448">
    <property type="entry name" value="REC"/>
    <property type="match status" value="1"/>
</dbReference>
<dbReference type="GO" id="GO:0000160">
    <property type="term" value="P:phosphorelay signal transduction system"/>
    <property type="evidence" value="ECO:0007669"/>
    <property type="project" value="InterPro"/>
</dbReference>
<evidence type="ECO:0000313" key="4">
    <source>
        <dbReference type="Proteomes" id="UP000519897"/>
    </source>
</evidence>
<gene>
    <name evidence="3" type="ORF">GGQ72_000917</name>
</gene>
<organism evidence="3 4">
    <name type="scientific">Rhizobium rhizoryzae</name>
    <dbReference type="NCBI Taxonomy" id="451876"/>
    <lineage>
        <taxon>Bacteria</taxon>
        <taxon>Pseudomonadati</taxon>
        <taxon>Pseudomonadota</taxon>
        <taxon>Alphaproteobacteria</taxon>
        <taxon>Hyphomicrobiales</taxon>
        <taxon>Rhizobiaceae</taxon>
        <taxon>Rhizobium/Agrobacterium group</taxon>
        <taxon>Rhizobium</taxon>
    </lineage>
</organism>
<proteinExistence type="predicted"/>
<accession>A0A7W6LFJ0</accession>
<dbReference type="SUPFAM" id="SSF52172">
    <property type="entry name" value="CheY-like"/>
    <property type="match status" value="1"/>
</dbReference>
<dbReference type="InterPro" id="IPR011006">
    <property type="entry name" value="CheY-like_superfamily"/>
</dbReference>
<reference evidence="3 4" key="1">
    <citation type="submission" date="2020-08" db="EMBL/GenBank/DDBJ databases">
        <title>Genomic Encyclopedia of Type Strains, Phase IV (KMG-IV): sequencing the most valuable type-strain genomes for metagenomic binning, comparative biology and taxonomic classification.</title>
        <authorList>
            <person name="Goeker M."/>
        </authorList>
    </citation>
    <scope>NUCLEOTIDE SEQUENCE [LARGE SCALE GENOMIC DNA]</scope>
    <source>
        <strain evidence="3 4">DSM 29514</strain>
    </source>
</reference>
<dbReference type="RefSeq" id="WP_206531708.1">
    <property type="nucleotide sequence ID" value="NZ_CP049250.1"/>
</dbReference>